<reference evidence="2" key="1">
    <citation type="submission" date="2014-09" db="EMBL/GenBank/DDBJ databases">
        <authorList>
            <person name="Magalhaes I.L.F."/>
            <person name="Oliveira U."/>
            <person name="Santos F.R."/>
            <person name="Vidigal T.H.D.A."/>
            <person name="Brescovit A.D."/>
            <person name="Santos A.J."/>
        </authorList>
    </citation>
    <scope>NUCLEOTIDE SEQUENCE</scope>
    <source>
        <tissue evidence="2">Shoot tissue taken approximately 20 cm above the soil surface</tissue>
    </source>
</reference>
<dbReference type="AlphaFoldDB" id="A0A0A9AXT3"/>
<organism evidence="2">
    <name type="scientific">Arundo donax</name>
    <name type="common">Giant reed</name>
    <name type="synonym">Donax arundinaceus</name>
    <dbReference type="NCBI Taxonomy" id="35708"/>
    <lineage>
        <taxon>Eukaryota</taxon>
        <taxon>Viridiplantae</taxon>
        <taxon>Streptophyta</taxon>
        <taxon>Embryophyta</taxon>
        <taxon>Tracheophyta</taxon>
        <taxon>Spermatophyta</taxon>
        <taxon>Magnoliopsida</taxon>
        <taxon>Liliopsida</taxon>
        <taxon>Poales</taxon>
        <taxon>Poaceae</taxon>
        <taxon>PACMAD clade</taxon>
        <taxon>Arundinoideae</taxon>
        <taxon>Arundineae</taxon>
        <taxon>Arundo</taxon>
    </lineage>
</organism>
<evidence type="ECO:0000256" key="1">
    <source>
        <dbReference type="SAM" id="MobiDB-lite"/>
    </source>
</evidence>
<accession>A0A0A9AXT3</accession>
<sequence>MEADSGNSCVESGDPDVHYKAPCVQQAPRGKLRALVGRPGKERRE</sequence>
<feature type="compositionally biased region" description="Polar residues" evidence="1">
    <location>
        <begin position="1"/>
        <end position="10"/>
    </location>
</feature>
<dbReference type="EMBL" id="GBRH01244175">
    <property type="protein sequence ID" value="JAD53720.1"/>
    <property type="molecule type" value="Transcribed_RNA"/>
</dbReference>
<proteinExistence type="predicted"/>
<name>A0A0A9AXT3_ARUDO</name>
<protein>
    <submittedName>
        <fullName evidence="2">Uncharacterized protein</fullName>
    </submittedName>
</protein>
<feature type="region of interest" description="Disordered" evidence="1">
    <location>
        <begin position="1"/>
        <end position="21"/>
    </location>
</feature>
<evidence type="ECO:0000313" key="2">
    <source>
        <dbReference type="EMBL" id="JAD53720.1"/>
    </source>
</evidence>
<reference evidence="2" key="2">
    <citation type="journal article" date="2015" name="Data Brief">
        <title>Shoot transcriptome of the giant reed, Arundo donax.</title>
        <authorList>
            <person name="Barrero R.A."/>
            <person name="Guerrero F.D."/>
            <person name="Moolhuijzen P."/>
            <person name="Goolsby J.A."/>
            <person name="Tidwell J."/>
            <person name="Bellgard S.E."/>
            <person name="Bellgard M.I."/>
        </authorList>
    </citation>
    <scope>NUCLEOTIDE SEQUENCE</scope>
    <source>
        <tissue evidence="2">Shoot tissue taken approximately 20 cm above the soil surface</tissue>
    </source>
</reference>